<feature type="domain" description="Leucine-binding protein" evidence="5">
    <location>
        <begin position="36"/>
        <end position="378"/>
    </location>
</feature>
<dbReference type="OrthoDB" id="9791590at2"/>
<protein>
    <recommendedName>
        <fullName evidence="5">Leucine-binding protein domain-containing protein</fullName>
    </recommendedName>
</protein>
<dbReference type="InterPro" id="IPR028081">
    <property type="entry name" value="Leu-bd"/>
</dbReference>
<dbReference type="Proteomes" id="UP000325797">
    <property type="component" value="Chromosome"/>
</dbReference>
<dbReference type="InterPro" id="IPR028082">
    <property type="entry name" value="Peripla_BP_I"/>
</dbReference>
<evidence type="ECO:0000256" key="2">
    <source>
        <dbReference type="ARBA" id="ARBA00022729"/>
    </source>
</evidence>
<evidence type="ECO:0000313" key="7">
    <source>
        <dbReference type="Proteomes" id="UP000325797"/>
    </source>
</evidence>
<evidence type="ECO:0000256" key="1">
    <source>
        <dbReference type="ARBA" id="ARBA00010062"/>
    </source>
</evidence>
<keyword evidence="3" id="KW-0813">Transport</keyword>
<name>A0A5J6N566_9PROT</name>
<feature type="chain" id="PRO_5023875640" description="Leucine-binding protein domain-containing protein" evidence="4">
    <location>
        <begin position="33"/>
        <end position="425"/>
    </location>
</feature>
<comment type="similarity">
    <text evidence="1">Belongs to the leucine-binding protein family.</text>
</comment>
<dbReference type="PANTHER" id="PTHR30483:SF6">
    <property type="entry name" value="PERIPLASMIC BINDING PROTEIN OF ABC TRANSPORTER FOR NATURAL AMINO ACIDS"/>
    <property type="match status" value="1"/>
</dbReference>
<dbReference type="EMBL" id="CP042582">
    <property type="protein sequence ID" value="QEX25232.1"/>
    <property type="molecule type" value="Genomic_DNA"/>
</dbReference>
<evidence type="ECO:0000313" key="6">
    <source>
        <dbReference type="EMBL" id="QEX25232.1"/>
    </source>
</evidence>
<dbReference type="Gene3D" id="3.40.50.2300">
    <property type="match status" value="2"/>
</dbReference>
<dbReference type="GO" id="GO:0006865">
    <property type="term" value="P:amino acid transport"/>
    <property type="evidence" value="ECO:0007669"/>
    <property type="project" value="UniProtKB-KW"/>
</dbReference>
<evidence type="ECO:0000256" key="4">
    <source>
        <dbReference type="SAM" id="SignalP"/>
    </source>
</evidence>
<dbReference type="Pfam" id="PF13458">
    <property type="entry name" value="Peripla_BP_6"/>
    <property type="match status" value="1"/>
</dbReference>
<evidence type="ECO:0000256" key="3">
    <source>
        <dbReference type="ARBA" id="ARBA00022970"/>
    </source>
</evidence>
<dbReference type="AlphaFoldDB" id="A0A5J6N566"/>
<dbReference type="PANTHER" id="PTHR30483">
    <property type="entry name" value="LEUCINE-SPECIFIC-BINDING PROTEIN"/>
    <property type="match status" value="1"/>
</dbReference>
<reference evidence="6 7" key="1">
    <citation type="submission" date="2019-08" db="EMBL/GenBank/DDBJ databases">
        <title>Hyperibacter terrae gen. nov., sp. nov. and Hyperibacter viscosus sp. nov., two new members in the family Rhodospirillaceae isolated from the rhizosphere of Hypericum perforatum.</title>
        <authorList>
            <person name="Noviana Z."/>
        </authorList>
    </citation>
    <scope>NUCLEOTIDE SEQUENCE [LARGE SCALE GENOMIC DNA]</scope>
    <source>
        <strain evidence="6 7">R5959</strain>
    </source>
</reference>
<evidence type="ECO:0000259" key="5">
    <source>
        <dbReference type="Pfam" id="PF13458"/>
    </source>
</evidence>
<proteinExistence type="inferred from homology"/>
<keyword evidence="7" id="KW-1185">Reference proteome</keyword>
<dbReference type="InterPro" id="IPR006311">
    <property type="entry name" value="TAT_signal"/>
</dbReference>
<dbReference type="CDD" id="cd06336">
    <property type="entry name" value="PBP1_ABC_ligand_binding-like"/>
    <property type="match status" value="1"/>
</dbReference>
<sequence length="425" mass="46693">MPRLKSRFTRRQALIAAGVTASAIAMPNIVRAADPKVRVGALLPLTGDLALWGVPGRNGADVWAARTNKAGGVKIDGKQHEVEVVAFDGAYVAEKTLEGARSFVDQEVAYTMVIGGDDWSAIQDFSNRNKLLTSTLYVTDLNPDSKYLLAPVEVHPLYFGCGAEYLRKVEPDVKTVALCAQDDLTGRVALAYWRAGFDAHGFEIVKDQYFDAATTDFAPVVSALLASKPQAVCLDTAYPSFALLLVEQLFLQGFKGRILHAGLELLPDMVKRTSVEYMEGAITFFPRFDDPNINKSAPGFPDPGGFYADVEKAFPGGWNNTTWEFAACLEVWKRSVEAANTTEPDALLASMKANPPAHMYGPAVWWGQDLFGINNALVGSWPIVVVKSGKVDIVELSNQASWYEKHRDLVVKRFREENLMPDQKK</sequence>
<dbReference type="InterPro" id="IPR051010">
    <property type="entry name" value="BCAA_transport"/>
</dbReference>
<organism evidence="6 7">
    <name type="scientific">Hypericibacter adhaerens</name>
    <dbReference type="NCBI Taxonomy" id="2602016"/>
    <lineage>
        <taxon>Bacteria</taxon>
        <taxon>Pseudomonadati</taxon>
        <taxon>Pseudomonadota</taxon>
        <taxon>Alphaproteobacteria</taxon>
        <taxon>Rhodospirillales</taxon>
        <taxon>Dongiaceae</taxon>
        <taxon>Hypericibacter</taxon>
    </lineage>
</organism>
<accession>A0A5J6N566</accession>
<dbReference type="PROSITE" id="PS51318">
    <property type="entry name" value="TAT"/>
    <property type="match status" value="1"/>
</dbReference>
<keyword evidence="3" id="KW-0029">Amino-acid transport</keyword>
<dbReference type="RefSeq" id="WP_151120509.1">
    <property type="nucleotide sequence ID" value="NZ_CP042582.1"/>
</dbReference>
<gene>
    <name evidence="6" type="ORF">FRZ61_51790</name>
</gene>
<dbReference type="KEGG" id="hadh:FRZ61_51790"/>
<keyword evidence="2 4" id="KW-0732">Signal</keyword>
<feature type="signal peptide" evidence="4">
    <location>
        <begin position="1"/>
        <end position="32"/>
    </location>
</feature>
<dbReference type="SUPFAM" id="SSF53822">
    <property type="entry name" value="Periplasmic binding protein-like I"/>
    <property type="match status" value="1"/>
</dbReference>